<evidence type="ECO:0000313" key="3">
    <source>
        <dbReference type="Proteomes" id="UP000472261"/>
    </source>
</evidence>
<keyword evidence="3" id="KW-1185">Reference proteome</keyword>
<feature type="compositionally biased region" description="Basic and acidic residues" evidence="1">
    <location>
        <begin position="1"/>
        <end position="14"/>
    </location>
</feature>
<sequence>LSPRRGPEQSREAALRGPAGRSGRGRAVKQPSQSPACLFQRGAQQTRTLCIASSCGARTCRALGSEGRGDAQRAALRARLLTGALLNETQTRGPPPPSQLAFLSFPPFSSPLLSRRDP</sequence>
<evidence type="ECO:0000256" key="1">
    <source>
        <dbReference type="SAM" id="MobiDB-lite"/>
    </source>
</evidence>
<dbReference type="Proteomes" id="UP000472261">
    <property type="component" value="Unplaced"/>
</dbReference>
<protein>
    <submittedName>
        <fullName evidence="2">Uncharacterized protein</fullName>
    </submittedName>
</protein>
<dbReference type="AlphaFoldDB" id="A0A669PMF2"/>
<reference evidence="2" key="1">
    <citation type="submission" date="2025-08" db="UniProtKB">
        <authorList>
            <consortium name="Ensembl"/>
        </authorList>
    </citation>
    <scope>IDENTIFICATION</scope>
</reference>
<name>A0A669PMF2_PHACC</name>
<feature type="region of interest" description="Disordered" evidence="1">
    <location>
        <begin position="87"/>
        <end position="118"/>
    </location>
</feature>
<accession>A0A669PMF2</accession>
<proteinExistence type="predicted"/>
<reference evidence="2" key="2">
    <citation type="submission" date="2025-09" db="UniProtKB">
        <authorList>
            <consortium name="Ensembl"/>
        </authorList>
    </citation>
    <scope>IDENTIFICATION</scope>
</reference>
<organism evidence="2 3">
    <name type="scientific">Phasianus colchicus</name>
    <name type="common">Common pheasant</name>
    <dbReference type="NCBI Taxonomy" id="9054"/>
    <lineage>
        <taxon>Eukaryota</taxon>
        <taxon>Metazoa</taxon>
        <taxon>Chordata</taxon>
        <taxon>Craniata</taxon>
        <taxon>Vertebrata</taxon>
        <taxon>Euteleostomi</taxon>
        <taxon>Archelosauria</taxon>
        <taxon>Archosauria</taxon>
        <taxon>Dinosauria</taxon>
        <taxon>Saurischia</taxon>
        <taxon>Theropoda</taxon>
        <taxon>Coelurosauria</taxon>
        <taxon>Aves</taxon>
        <taxon>Neognathae</taxon>
        <taxon>Galloanserae</taxon>
        <taxon>Galliformes</taxon>
        <taxon>Phasianidae</taxon>
        <taxon>Phasianinae</taxon>
        <taxon>Phasianus</taxon>
    </lineage>
</organism>
<evidence type="ECO:0000313" key="2">
    <source>
        <dbReference type="Ensembl" id="ENSPCLP00000002871.1"/>
    </source>
</evidence>
<feature type="region of interest" description="Disordered" evidence="1">
    <location>
        <begin position="1"/>
        <end position="35"/>
    </location>
</feature>
<dbReference type="Ensembl" id="ENSPCLT00000003922.1">
    <property type="protein sequence ID" value="ENSPCLP00000002871.1"/>
    <property type="gene ID" value="ENSPCLG00000002422.1"/>
</dbReference>
<feature type="compositionally biased region" description="Low complexity" evidence="1">
    <location>
        <begin position="99"/>
        <end position="118"/>
    </location>
</feature>